<dbReference type="SMART" id="SM00342">
    <property type="entry name" value="HTH_ARAC"/>
    <property type="match status" value="1"/>
</dbReference>
<keyword evidence="12" id="KW-1185">Reference proteome</keyword>
<dbReference type="InterPro" id="IPR001789">
    <property type="entry name" value="Sig_transdc_resp-reg_receiver"/>
</dbReference>
<dbReference type="SMART" id="SM00448">
    <property type="entry name" value="REC"/>
    <property type="match status" value="1"/>
</dbReference>
<keyword evidence="3 8" id="KW-0597">Phosphoprotein</keyword>
<feature type="domain" description="Response regulatory" evidence="10">
    <location>
        <begin position="3"/>
        <end position="120"/>
    </location>
</feature>
<dbReference type="Pfam" id="PF00072">
    <property type="entry name" value="Response_reg"/>
    <property type="match status" value="1"/>
</dbReference>
<dbReference type="GO" id="GO:0043565">
    <property type="term" value="F:sequence-specific DNA binding"/>
    <property type="evidence" value="ECO:0007669"/>
    <property type="project" value="InterPro"/>
</dbReference>
<dbReference type="PRINTS" id="PR00032">
    <property type="entry name" value="HTHARAC"/>
</dbReference>
<keyword evidence="4" id="KW-0902">Two-component regulatory system</keyword>
<dbReference type="SUPFAM" id="SSF46689">
    <property type="entry name" value="Homeodomain-like"/>
    <property type="match status" value="1"/>
</dbReference>
<sequence length="552" mass="62387">MLQILLVDDERSVVETLAETIPWAECGIGAVHEALSGAMALEVLENNAIDVVITDIRMPGMSGIELITHIQRRWPNIRSILLSGYADFEYAKQAIAQQTFDYLLKPVSDEDLIDSVTRVVGQIQAKWEEAASVQKALYALNENLPLLRSTMLSELLAGKTYAAPALADKLQLLDLPYSAQDEINLLLVRMEERFADLSAREQALMEYAICNIVSEVMQDEFHIWPTRDAHDYIVIIVKRKAATSEGGTTDAATSRPLVERYAAQIQTNVHNYLKGAVSILVGGWGVFPAQVRDIYDQAVRSMRQKMGHGQGLFVMMPQDAEPADAAVNAVWSLYEPPTLLHLLEAGRFDDVESKIRRIFDELLQADEHSDVPEQLIEAYHVLAGAFAYLIHKNGKQLRAVLPDEAYRYFQSPAYSTAAQLLDWALRTLHRIREDADRELQDNHSTIVRSVRSFVDRELARDVSLPAIAGHVHLHPVYLSKVYKTETGEALTEYVYRLRMEKAAFYLRTTASKVFEIAELVGYNNTAYFIRVFKKFFDVTPQEYRDGLHQQQG</sequence>
<comment type="subcellular location">
    <subcellularLocation>
        <location evidence="1">Cytoplasm</location>
    </subcellularLocation>
</comment>
<reference evidence="11 12" key="1">
    <citation type="submission" date="2019-07" db="EMBL/GenBank/DDBJ databases">
        <title>Genomic Encyclopedia of Type Strains, Phase III (KMG-III): the genomes of soil and plant-associated and newly described type strains.</title>
        <authorList>
            <person name="Whitman W."/>
        </authorList>
    </citation>
    <scope>NUCLEOTIDE SEQUENCE [LARGE SCALE GENOMIC DNA]</scope>
    <source>
        <strain evidence="11 12">BL24</strain>
    </source>
</reference>
<evidence type="ECO:0000259" key="10">
    <source>
        <dbReference type="PROSITE" id="PS50110"/>
    </source>
</evidence>
<dbReference type="GO" id="GO:0000160">
    <property type="term" value="P:phosphorelay signal transduction system"/>
    <property type="evidence" value="ECO:0007669"/>
    <property type="project" value="UniProtKB-KW"/>
</dbReference>
<dbReference type="Proteomes" id="UP000323257">
    <property type="component" value="Unassembled WGS sequence"/>
</dbReference>
<evidence type="ECO:0000256" key="8">
    <source>
        <dbReference type="PROSITE-ProRule" id="PRU00169"/>
    </source>
</evidence>
<dbReference type="InterPro" id="IPR020449">
    <property type="entry name" value="Tscrpt_reg_AraC-type_HTH"/>
</dbReference>
<dbReference type="GO" id="GO:0005737">
    <property type="term" value="C:cytoplasm"/>
    <property type="evidence" value="ECO:0007669"/>
    <property type="project" value="UniProtKB-SubCell"/>
</dbReference>
<dbReference type="PROSITE" id="PS00041">
    <property type="entry name" value="HTH_ARAC_FAMILY_1"/>
    <property type="match status" value="1"/>
</dbReference>
<accession>A0A5S5CD18</accession>
<keyword evidence="7" id="KW-0804">Transcription</keyword>
<proteinExistence type="predicted"/>
<dbReference type="PROSITE" id="PS01124">
    <property type="entry name" value="HTH_ARAC_FAMILY_2"/>
    <property type="match status" value="1"/>
</dbReference>
<gene>
    <name evidence="11" type="ORF">BCM02_10363</name>
</gene>
<protein>
    <submittedName>
        <fullName evidence="11">Two-component system response regulator YesN</fullName>
    </submittedName>
</protein>
<dbReference type="SUPFAM" id="SSF52172">
    <property type="entry name" value="CheY-like"/>
    <property type="match status" value="1"/>
</dbReference>
<evidence type="ECO:0000313" key="11">
    <source>
        <dbReference type="EMBL" id="TYP76402.1"/>
    </source>
</evidence>
<dbReference type="InterPro" id="IPR051552">
    <property type="entry name" value="HptR"/>
</dbReference>
<evidence type="ECO:0000256" key="4">
    <source>
        <dbReference type="ARBA" id="ARBA00023012"/>
    </source>
</evidence>
<evidence type="ECO:0000313" key="12">
    <source>
        <dbReference type="Proteomes" id="UP000323257"/>
    </source>
</evidence>
<feature type="modified residue" description="4-aspartylphosphate" evidence="8">
    <location>
        <position position="55"/>
    </location>
</feature>
<evidence type="ECO:0000259" key="9">
    <source>
        <dbReference type="PROSITE" id="PS01124"/>
    </source>
</evidence>
<dbReference type="Gene3D" id="3.40.50.2300">
    <property type="match status" value="1"/>
</dbReference>
<dbReference type="Gene3D" id="1.10.10.60">
    <property type="entry name" value="Homeodomain-like"/>
    <property type="match status" value="2"/>
</dbReference>
<evidence type="ECO:0000256" key="3">
    <source>
        <dbReference type="ARBA" id="ARBA00022553"/>
    </source>
</evidence>
<name>A0A5S5CD18_9BACL</name>
<keyword evidence="5" id="KW-0805">Transcription regulation</keyword>
<evidence type="ECO:0000256" key="5">
    <source>
        <dbReference type="ARBA" id="ARBA00023015"/>
    </source>
</evidence>
<dbReference type="InterPro" id="IPR009057">
    <property type="entry name" value="Homeodomain-like_sf"/>
</dbReference>
<evidence type="ECO:0000256" key="2">
    <source>
        <dbReference type="ARBA" id="ARBA00022490"/>
    </source>
</evidence>
<dbReference type="GO" id="GO:0003700">
    <property type="term" value="F:DNA-binding transcription factor activity"/>
    <property type="evidence" value="ECO:0007669"/>
    <property type="project" value="InterPro"/>
</dbReference>
<dbReference type="PANTHER" id="PTHR42713">
    <property type="entry name" value="HISTIDINE KINASE-RELATED"/>
    <property type="match status" value="1"/>
</dbReference>
<dbReference type="RefSeq" id="WP_148928832.1">
    <property type="nucleotide sequence ID" value="NZ_VNHS01000003.1"/>
</dbReference>
<dbReference type="Pfam" id="PF12833">
    <property type="entry name" value="HTH_18"/>
    <property type="match status" value="1"/>
</dbReference>
<dbReference type="EMBL" id="VNHS01000003">
    <property type="protein sequence ID" value="TYP76402.1"/>
    <property type="molecule type" value="Genomic_DNA"/>
</dbReference>
<feature type="domain" description="HTH araC/xylS-type" evidence="9">
    <location>
        <begin position="448"/>
        <end position="546"/>
    </location>
</feature>
<organism evidence="11 12">
    <name type="scientific">Paenibacillus methanolicus</name>
    <dbReference type="NCBI Taxonomy" id="582686"/>
    <lineage>
        <taxon>Bacteria</taxon>
        <taxon>Bacillati</taxon>
        <taxon>Bacillota</taxon>
        <taxon>Bacilli</taxon>
        <taxon>Bacillales</taxon>
        <taxon>Paenibacillaceae</taxon>
        <taxon>Paenibacillus</taxon>
    </lineage>
</organism>
<dbReference type="PANTHER" id="PTHR42713:SF3">
    <property type="entry name" value="TRANSCRIPTIONAL REGULATORY PROTEIN HPTR"/>
    <property type="match status" value="1"/>
</dbReference>
<keyword evidence="2" id="KW-0963">Cytoplasm</keyword>
<dbReference type="InterPro" id="IPR018062">
    <property type="entry name" value="HTH_AraC-typ_CS"/>
</dbReference>
<dbReference type="OrthoDB" id="9794370at2"/>
<dbReference type="AlphaFoldDB" id="A0A5S5CD18"/>
<dbReference type="InterPro" id="IPR011006">
    <property type="entry name" value="CheY-like_superfamily"/>
</dbReference>
<dbReference type="InterPro" id="IPR018060">
    <property type="entry name" value="HTH_AraC"/>
</dbReference>
<comment type="caution">
    <text evidence="11">The sequence shown here is derived from an EMBL/GenBank/DDBJ whole genome shotgun (WGS) entry which is preliminary data.</text>
</comment>
<evidence type="ECO:0000256" key="6">
    <source>
        <dbReference type="ARBA" id="ARBA00023125"/>
    </source>
</evidence>
<dbReference type="CDD" id="cd17536">
    <property type="entry name" value="REC_YesN-like"/>
    <property type="match status" value="1"/>
</dbReference>
<evidence type="ECO:0000256" key="1">
    <source>
        <dbReference type="ARBA" id="ARBA00004496"/>
    </source>
</evidence>
<evidence type="ECO:0000256" key="7">
    <source>
        <dbReference type="ARBA" id="ARBA00023163"/>
    </source>
</evidence>
<keyword evidence="6" id="KW-0238">DNA-binding</keyword>
<dbReference type="PROSITE" id="PS50110">
    <property type="entry name" value="RESPONSE_REGULATORY"/>
    <property type="match status" value="1"/>
</dbReference>